<dbReference type="SMART" id="SM00457">
    <property type="entry name" value="MACPF"/>
    <property type="match status" value="1"/>
</dbReference>
<dbReference type="Pfam" id="PF18411">
    <property type="entry name" value="Annexin_2"/>
    <property type="match status" value="1"/>
</dbReference>
<keyword evidence="6" id="KW-1185">Reference proteome</keyword>
<dbReference type="InterPro" id="IPR003961">
    <property type="entry name" value="FN3_dom"/>
</dbReference>
<dbReference type="GO" id="GO:0007158">
    <property type="term" value="P:neuron cell-cell adhesion"/>
    <property type="evidence" value="ECO:0007669"/>
    <property type="project" value="TreeGrafter"/>
</dbReference>
<dbReference type="InterPro" id="IPR045574">
    <property type="entry name" value="ASTN1_2_Fn3"/>
</dbReference>
<dbReference type="Pfam" id="PF19743">
    <property type="entry name" value="ASTN1_2_fn3"/>
    <property type="match status" value="1"/>
</dbReference>
<evidence type="ECO:0000256" key="3">
    <source>
        <dbReference type="SAM" id="SignalP"/>
    </source>
</evidence>
<dbReference type="InterPro" id="IPR013783">
    <property type="entry name" value="Ig-like_fold"/>
</dbReference>
<dbReference type="GO" id="GO:0005768">
    <property type="term" value="C:endosome"/>
    <property type="evidence" value="ECO:0007669"/>
    <property type="project" value="TreeGrafter"/>
</dbReference>
<feature type="domain" description="MACPF" evidence="4">
    <location>
        <begin position="786"/>
        <end position="974"/>
    </location>
</feature>
<evidence type="ECO:0000256" key="2">
    <source>
        <dbReference type="SAM" id="Phobius"/>
    </source>
</evidence>
<feature type="chain" id="PRO_5034305652" evidence="3">
    <location>
        <begin position="27"/>
        <end position="1277"/>
    </location>
</feature>
<feature type="signal peptide" evidence="3">
    <location>
        <begin position="1"/>
        <end position="26"/>
    </location>
</feature>
<dbReference type="Gene3D" id="2.10.25.10">
    <property type="entry name" value="Laminin"/>
    <property type="match status" value="1"/>
</dbReference>
<reference evidence="5" key="1">
    <citation type="submission" date="2025-08" db="UniProtKB">
        <authorList>
            <consortium name="Ensembl"/>
        </authorList>
    </citation>
    <scope>IDENTIFICATION</scope>
</reference>
<proteinExistence type="predicted"/>
<dbReference type="InterPro" id="IPR036116">
    <property type="entry name" value="FN3_sf"/>
</dbReference>
<evidence type="ECO:0000256" key="1">
    <source>
        <dbReference type="SAM" id="MobiDB-lite"/>
    </source>
</evidence>
<organism evidence="5 6">
    <name type="scientific">Neogobius melanostomus</name>
    <name type="common">round goby</name>
    <dbReference type="NCBI Taxonomy" id="47308"/>
    <lineage>
        <taxon>Eukaryota</taxon>
        <taxon>Metazoa</taxon>
        <taxon>Chordata</taxon>
        <taxon>Craniata</taxon>
        <taxon>Vertebrata</taxon>
        <taxon>Euteleostomi</taxon>
        <taxon>Actinopterygii</taxon>
        <taxon>Neopterygii</taxon>
        <taxon>Teleostei</taxon>
        <taxon>Neoteleostei</taxon>
        <taxon>Acanthomorphata</taxon>
        <taxon>Gobiaria</taxon>
        <taxon>Gobiiformes</taxon>
        <taxon>Gobioidei</taxon>
        <taxon>Gobiidae</taxon>
        <taxon>Benthophilinae</taxon>
        <taxon>Neogobiini</taxon>
        <taxon>Neogobius</taxon>
    </lineage>
</organism>
<feature type="region of interest" description="Disordered" evidence="1">
    <location>
        <begin position="304"/>
        <end position="372"/>
    </location>
</feature>
<keyword evidence="2" id="KW-1133">Transmembrane helix</keyword>
<evidence type="ECO:0000259" key="4">
    <source>
        <dbReference type="SMART" id="SM00457"/>
    </source>
</evidence>
<dbReference type="Ensembl" id="ENSNMLT00000028375.1">
    <property type="protein sequence ID" value="ENSNMLP00000025375.1"/>
    <property type="gene ID" value="ENSNMLG00000016141.1"/>
</dbReference>
<dbReference type="InterPro" id="IPR026995">
    <property type="entry name" value="Astrotactin"/>
</dbReference>
<dbReference type="InterPro" id="IPR040685">
    <property type="entry name" value="Annexin-like"/>
</dbReference>
<dbReference type="PANTHER" id="PTHR16592:SF8">
    <property type="entry name" value="ASTROTACTIN-1"/>
    <property type="match status" value="1"/>
</dbReference>
<dbReference type="CDD" id="cd00063">
    <property type="entry name" value="FN3"/>
    <property type="match status" value="1"/>
</dbReference>
<name>A0A8C6TTM3_9GOBI</name>
<dbReference type="PANTHER" id="PTHR16592">
    <property type="entry name" value="ASTROTACTIN-1-LIKE"/>
    <property type="match status" value="1"/>
</dbReference>
<dbReference type="InterPro" id="IPR045575">
    <property type="entry name" value="ASTN_1_2_N"/>
</dbReference>
<dbReference type="GO" id="GO:0001764">
    <property type="term" value="P:neuron migration"/>
    <property type="evidence" value="ECO:0007669"/>
    <property type="project" value="InterPro"/>
</dbReference>
<dbReference type="GO" id="GO:0016020">
    <property type="term" value="C:membrane"/>
    <property type="evidence" value="ECO:0007669"/>
    <property type="project" value="TreeGrafter"/>
</dbReference>
<accession>A0A8C6TTM3</accession>
<dbReference type="Gene3D" id="2.60.40.10">
    <property type="entry name" value="Immunoglobulins"/>
    <property type="match status" value="1"/>
</dbReference>
<reference evidence="5" key="2">
    <citation type="submission" date="2025-09" db="UniProtKB">
        <authorList>
            <consortium name="Ensembl"/>
        </authorList>
    </citation>
    <scope>IDENTIFICATION</scope>
</reference>
<keyword evidence="2" id="KW-0472">Membrane</keyword>
<keyword evidence="2" id="KW-0812">Transmembrane</keyword>
<feature type="transmembrane region" description="Helical" evidence="2">
    <location>
        <begin position="372"/>
        <end position="393"/>
    </location>
</feature>
<protein>
    <submittedName>
        <fullName evidence="5">Astrotactin 1</fullName>
    </submittedName>
</protein>
<sequence length="1277" mass="143051">MASINMGLPARLAWVLVLLQAARVCALNGDEDQNQDTECKMKSVTVSALPFLRENDLSIMHSPSASEPKLLFSVRNDFPGDVVVVDDLENTELPYFVLEISGNSEDIPLVRWRQQWLENGTLLFHIHHQDGSVSLPEPTEDPANDSAKEEIRILHISVMGGMIALLLSVLCLVLILYTRRRWCKRRRIPQPQKSASAEAANEIHYIPLRNSRGQGPNSSGTLSIRETPILDGYEYDITDLRHHLQRECMNGGEEFSSQVTRTLDSLQGCNDKNNMDLTPVSDNTKLALMNKYKDNIIATSPIDSNHQQNTLLPHNTSTSQRKRLSSNTRAGSTFLNPDGDSGTEADSEPQLAYYTDPNRSRRRSRAGSPRSPINKTTLTLISVISCALGLVYASHLACSLSVRVILHVPEHLIADGSRFILLQGSQLDASDWLNPAQILLYYQQNTSGPWVNELCGRRLLDPCEHQCDPETGQRELHKHLCIRSEWGPNQGPWPYTIFQRGFDLVMGEQPSDRIFRFTYTLGEGMWLPLSKSFVIPPAELAINPSAKCKTDMTVMEDAVDVREELMISSSFDSLEVLLDSFGPVRDCTKDNGGCSRNFRCISDRKLDSTGCVCPPGLSPMKDGTGCYDHHIGIDCSDGFNGGCEQLCLQQLAPLEDDPTLYNILMFCGCIEDYKLGPDRRSCLPLSESCTEGVDCGEAVDVPANQTVFGDLFYGYNNHTKASTSGQILKATFRQKNFARGIDQQLPDGMVVASVPTEVQCHEELSDPVPDPEYLTGMVNYSEVAGYPLVQHWSLRSVLYHVKLNQWVLSQAFSSAIHSLDGATQRSDYVSILREFGNHFVQEAVYGFQESCTIWYPNKQVQRQLWHEYQDISKGNSPSEESEERDKEPRTLTYPAYIASLLDTGAKRMAVGVRMDCTSQGQCPRACHLCHMSPRAAQGRQQSEPILLQITKAAPIYELVSNNETYQEAMMSMLWCSGKGDVIDDWCRCDSSSFGSDGLPTCAPLPQPRLKLSYTYEPSSSLVIMEWTHNEPPIGVRIADYLISQEKVSERSDHSKVETETLLSFVDDILSGARSPCVMLGDIPDLLSSSISLIVRCLEPDSTYMFRLWAVDSTGRRSNPSEVTIKTPCPTVDDVKAQEIADKIYNLFNGYTSGKEQQTAYNTLMDLGAPTLHRVLYHYNQRYESFGEFTWRCEDELGPRKAGLILSQLNELSPWCKGLLQEPKIGLRRMSLKFLSCRYTDSKAFGLKWSEMGQDVHKACDEQTLTVMYNDYGEPKEL</sequence>
<evidence type="ECO:0000313" key="5">
    <source>
        <dbReference type="Ensembl" id="ENSNMLP00000025375.1"/>
    </source>
</evidence>
<dbReference type="SUPFAM" id="SSF49265">
    <property type="entry name" value="Fibronectin type III"/>
    <property type="match status" value="1"/>
</dbReference>
<dbReference type="AlphaFoldDB" id="A0A8C6TTM3"/>
<dbReference type="InterPro" id="IPR020864">
    <property type="entry name" value="MACPF"/>
</dbReference>
<feature type="compositionally biased region" description="Polar residues" evidence="1">
    <location>
        <begin position="304"/>
        <end position="335"/>
    </location>
</feature>
<evidence type="ECO:0000313" key="6">
    <source>
        <dbReference type="Proteomes" id="UP000694523"/>
    </source>
</evidence>
<dbReference type="Proteomes" id="UP000694523">
    <property type="component" value="Unplaced"/>
</dbReference>
<dbReference type="Pfam" id="PF19441">
    <property type="entry name" value="ASTN_1_2_N"/>
    <property type="match status" value="1"/>
</dbReference>
<feature type="transmembrane region" description="Helical" evidence="2">
    <location>
        <begin position="153"/>
        <end position="177"/>
    </location>
</feature>
<keyword evidence="3" id="KW-0732">Signal</keyword>